<name>A0ABU8TM41_9HYPH</name>
<sequence length="178" mass="19403">MGHGLEHLQGQRDTSAEVLVVDFDNLICVNGTVSNVNEWGCSLASEQINELSKNIAIRVDEGRKLTKATLTAVKGGVAAIVFPKQDTARVQDKRREQRNEVSIKATVSDRKKVTEISGLIVDAGRNGCRIKAKGLESLPDEILLQLPSLENPVLAEFAWRNSSSGGIRIIWDEPDSIG</sequence>
<protein>
    <submittedName>
        <fullName evidence="1">PilZ domain-containing protein</fullName>
    </submittedName>
</protein>
<dbReference type="SUPFAM" id="SSF141371">
    <property type="entry name" value="PilZ domain-like"/>
    <property type="match status" value="1"/>
</dbReference>
<evidence type="ECO:0000313" key="2">
    <source>
        <dbReference type="Proteomes" id="UP001385499"/>
    </source>
</evidence>
<reference evidence="1 2" key="1">
    <citation type="submission" date="2024-02" db="EMBL/GenBank/DDBJ databases">
        <title>Roseibium algae sp. nov., isolated from marine alga (Grateloupia sp.), showing potential in myo-inositol conversion.</title>
        <authorList>
            <person name="Wang Y."/>
        </authorList>
    </citation>
    <scope>NUCLEOTIDE SEQUENCE [LARGE SCALE GENOMIC DNA]</scope>
    <source>
        <strain evidence="1 2">H3510</strain>
    </source>
</reference>
<comment type="caution">
    <text evidence="1">The sequence shown here is derived from an EMBL/GenBank/DDBJ whole genome shotgun (WGS) entry which is preliminary data.</text>
</comment>
<dbReference type="RefSeq" id="WP_340274548.1">
    <property type="nucleotide sequence ID" value="NZ_JBAKIA010000006.1"/>
</dbReference>
<gene>
    <name evidence="1" type="ORF">V6575_11855</name>
</gene>
<organism evidence="1 2">
    <name type="scientific">Roseibium algae</name>
    <dbReference type="NCBI Taxonomy" id="3123038"/>
    <lineage>
        <taxon>Bacteria</taxon>
        <taxon>Pseudomonadati</taxon>
        <taxon>Pseudomonadota</taxon>
        <taxon>Alphaproteobacteria</taxon>
        <taxon>Hyphomicrobiales</taxon>
        <taxon>Stappiaceae</taxon>
        <taxon>Roseibium</taxon>
    </lineage>
</organism>
<keyword evidence="2" id="KW-1185">Reference proteome</keyword>
<proteinExistence type="predicted"/>
<dbReference type="Proteomes" id="UP001385499">
    <property type="component" value="Unassembled WGS sequence"/>
</dbReference>
<accession>A0ABU8TM41</accession>
<dbReference type="EMBL" id="JBAKIA010000006">
    <property type="protein sequence ID" value="MEJ8474781.1"/>
    <property type="molecule type" value="Genomic_DNA"/>
</dbReference>
<evidence type="ECO:0000313" key="1">
    <source>
        <dbReference type="EMBL" id="MEJ8474781.1"/>
    </source>
</evidence>